<comment type="caution">
    <text evidence="1">The sequence shown here is derived from an EMBL/GenBank/DDBJ whole genome shotgun (WGS) entry which is preliminary data.</text>
</comment>
<dbReference type="Proteomes" id="UP000038647">
    <property type="component" value="Unassembled WGS sequence"/>
</dbReference>
<evidence type="ECO:0000313" key="1">
    <source>
        <dbReference type="EMBL" id="CNL43584.1"/>
    </source>
</evidence>
<sequence length="70" mass="7971">MGIAATWLRIVVVASTYDTSEHIPSVSLVYSLMLLPCFERKRLQPSSRGEGVLWGVKSEYKTKQKIERVM</sequence>
<reference evidence="1 2" key="1">
    <citation type="submission" date="2015-03" db="EMBL/GenBank/DDBJ databases">
        <authorList>
            <consortium name="Pathogen Informatics"/>
            <person name="Murphy D."/>
        </authorList>
    </citation>
    <scope>NUCLEOTIDE SEQUENCE [LARGE SCALE GENOMIC DNA]</scope>
    <source>
        <strain evidence="1 2">IP08791</strain>
    </source>
</reference>
<dbReference type="EMBL" id="CQEH01000016">
    <property type="protein sequence ID" value="CNL43584.1"/>
    <property type="molecule type" value="Genomic_DNA"/>
</dbReference>
<protein>
    <submittedName>
        <fullName evidence="1">Uncharacterized protein</fullName>
    </submittedName>
</protein>
<organism evidence="1 2">
    <name type="scientific">Yersinia aldovae</name>
    <dbReference type="NCBI Taxonomy" id="29483"/>
    <lineage>
        <taxon>Bacteria</taxon>
        <taxon>Pseudomonadati</taxon>
        <taxon>Pseudomonadota</taxon>
        <taxon>Gammaproteobacteria</taxon>
        <taxon>Enterobacterales</taxon>
        <taxon>Yersiniaceae</taxon>
        <taxon>Yersinia</taxon>
    </lineage>
</organism>
<name>A0ABP1YVS7_YERAL</name>
<accession>A0ABP1YVS7</accession>
<keyword evidence="2" id="KW-1185">Reference proteome</keyword>
<evidence type="ECO:0000313" key="2">
    <source>
        <dbReference type="Proteomes" id="UP000038647"/>
    </source>
</evidence>
<proteinExistence type="predicted"/>
<gene>
    <name evidence="1" type="ORF">ERS137966_03232</name>
</gene>